<evidence type="ECO:0000313" key="3">
    <source>
        <dbReference type="Proteomes" id="UP001459277"/>
    </source>
</evidence>
<protein>
    <recommendedName>
        <fullName evidence="1">RNase H type-1 domain-containing protein</fullName>
    </recommendedName>
</protein>
<evidence type="ECO:0000259" key="1">
    <source>
        <dbReference type="Pfam" id="PF13456"/>
    </source>
</evidence>
<dbReference type="CDD" id="cd06222">
    <property type="entry name" value="RNase_H_like"/>
    <property type="match status" value="1"/>
</dbReference>
<dbReference type="PANTHER" id="PTHR47074:SF11">
    <property type="entry name" value="REVERSE TRANSCRIPTASE-LIKE PROTEIN"/>
    <property type="match status" value="1"/>
</dbReference>
<dbReference type="InterPro" id="IPR044730">
    <property type="entry name" value="RNase_H-like_dom_plant"/>
</dbReference>
<dbReference type="GO" id="GO:0003676">
    <property type="term" value="F:nucleic acid binding"/>
    <property type="evidence" value="ECO:0007669"/>
    <property type="project" value="InterPro"/>
</dbReference>
<name>A0AAW2DX51_9ROSI</name>
<dbReference type="Gene3D" id="3.30.420.10">
    <property type="entry name" value="Ribonuclease H-like superfamily/Ribonuclease H"/>
    <property type="match status" value="1"/>
</dbReference>
<proteinExistence type="predicted"/>
<dbReference type="InterPro" id="IPR012337">
    <property type="entry name" value="RNaseH-like_sf"/>
</dbReference>
<dbReference type="AlphaFoldDB" id="A0AAW2DX51"/>
<reference evidence="2 3" key="1">
    <citation type="submission" date="2024-01" db="EMBL/GenBank/DDBJ databases">
        <title>A telomere-to-telomere, gap-free genome of sweet tea (Lithocarpus litseifolius).</title>
        <authorList>
            <person name="Zhou J."/>
        </authorList>
    </citation>
    <scope>NUCLEOTIDE SEQUENCE [LARGE SCALE GENOMIC DNA]</scope>
    <source>
        <strain evidence="2">Zhou-2022a</strain>
        <tissue evidence="2">Leaf</tissue>
    </source>
</reference>
<dbReference type="InterPro" id="IPR036397">
    <property type="entry name" value="RNaseH_sf"/>
</dbReference>
<dbReference type="Proteomes" id="UP001459277">
    <property type="component" value="Unassembled WGS sequence"/>
</dbReference>
<dbReference type="InterPro" id="IPR052929">
    <property type="entry name" value="RNase_H-like_EbsB-rel"/>
</dbReference>
<dbReference type="EMBL" id="JAZDWU010000001">
    <property type="protein sequence ID" value="KAL0013296.1"/>
    <property type="molecule type" value="Genomic_DNA"/>
</dbReference>
<sequence>MENLSHRGIACSRFCPLCDKAIEITTHALFHCDHAKLTWALWVDCPVDLSRPIRDPVDIVLDIMVRGSTHDLEIFFATAWSIWWNRNQAVREDSGSPPSRSWEMAIRTLIDFKDACSYPSLPQCPPALKWKAPPSGFFKINVDGATSNDGTNACIGVIVRDSQGLPIVAFSETLQSSYSAEITKAFAPLHGVRLALDLKLSHAIFESDALSIIQALNRGDTDGEIGLILQDIKSYSASFS</sequence>
<dbReference type="GO" id="GO:0004523">
    <property type="term" value="F:RNA-DNA hybrid ribonuclease activity"/>
    <property type="evidence" value="ECO:0007669"/>
    <property type="project" value="InterPro"/>
</dbReference>
<comment type="caution">
    <text evidence="2">The sequence shown here is derived from an EMBL/GenBank/DDBJ whole genome shotgun (WGS) entry which is preliminary data.</text>
</comment>
<organism evidence="2 3">
    <name type="scientific">Lithocarpus litseifolius</name>
    <dbReference type="NCBI Taxonomy" id="425828"/>
    <lineage>
        <taxon>Eukaryota</taxon>
        <taxon>Viridiplantae</taxon>
        <taxon>Streptophyta</taxon>
        <taxon>Embryophyta</taxon>
        <taxon>Tracheophyta</taxon>
        <taxon>Spermatophyta</taxon>
        <taxon>Magnoliopsida</taxon>
        <taxon>eudicotyledons</taxon>
        <taxon>Gunneridae</taxon>
        <taxon>Pentapetalae</taxon>
        <taxon>rosids</taxon>
        <taxon>fabids</taxon>
        <taxon>Fagales</taxon>
        <taxon>Fagaceae</taxon>
        <taxon>Lithocarpus</taxon>
    </lineage>
</organism>
<accession>A0AAW2DX51</accession>
<dbReference type="PANTHER" id="PTHR47074">
    <property type="entry name" value="BNAC02G40300D PROTEIN"/>
    <property type="match status" value="1"/>
</dbReference>
<gene>
    <name evidence="2" type="ORF">SO802_000365</name>
</gene>
<dbReference type="SUPFAM" id="SSF53098">
    <property type="entry name" value="Ribonuclease H-like"/>
    <property type="match status" value="1"/>
</dbReference>
<dbReference type="Pfam" id="PF13456">
    <property type="entry name" value="RVT_3"/>
    <property type="match status" value="1"/>
</dbReference>
<feature type="domain" description="RNase H type-1" evidence="1">
    <location>
        <begin position="141"/>
        <end position="239"/>
    </location>
</feature>
<evidence type="ECO:0000313" key="2">
    <source>
        <dbReference type="EMBL" id="KAL0013296.1"/>
    </source>
</evidence>
<keyword evidence="3" id="KW-1185">Reference proteome</keyword>
<dbReference type="InterPro" id="IPR002156">
    <property type="entry name" value="RNaseH_domain"/>
</dbReference>